<evidence type="ECO:0000259" key="1">
    <source>
        <dbReference type="PROSITE" id="PS50800"/>
    </source>
</evidence>
<reference evidence="3" key="2">
    <citation type="journal article" date="2009" name="Genome Res.">
        <title>Comparative genomic analyses of the human fungal pathogens Coccidioides and their relatives.</title>
        <authorList>
            <person name="Sharpton T.J."/>
            <person name="Stajich J.E."/>
            <person name="Rounsley S.D."/>
            <person name="Gardner M.J."/>
            <person name="Wortman J.R."/>
            <person name="Jordar V.S."/>
            <person name="Maiti R."/>
            <person name="Kodira C.D."/>
            <person name="Neafsey D.E."/>
            <person name="Zeng Q."/>
            <person name="Hung C.-Y."/>
            <person name="McMahan C."/>
            <person name="Muszewska A."/>
            <person name="Grynberg M."/>
            <person name="Mandel M.A."/>
            <person name="Kellner E.M."/>
            <person name="Barker B.M."/>
            <person name="Galgiani J.N."/>
            <person name="Orbach M.J."/>
            <person name="Kirkland T.N."/>
            <person name="Cole G.T."/>
            <person name="Henn M.R."/>
            <person name="Birren B.W."/>
            <person name="Taylor J.W."/>
        </authorList>
    </citation>
    <scope>NUCLEOTIDE SEQUENCE [LARGE SCALE GENOMIC DNA]</scope>
    <source>
        <strain evidence="3">RMSCC 3488</strain>
    </source>
</reference>
<dbReference type="Gene3D" id="1.10.720.30">
    <property type="entry name" value="SAP domain"/>
    <property type="match status" value="1"/>
</dbReference>
<dbReference type="EMBL" id="DS268114">
    <property type="protein sequence ID" value="KMM73480.1"/>
    <property type="molecule type" value="Genomic_DNA"/>
</dbReference>
<dbReference type="InterPro" id="IPR036361">
    <property type="entry name" value="SAP_dom_sf"/>
</dbReference>
<name>A0A0J6FVK2_COCPO</name>
<dbReference type="PROSITE" id="PS50800">
    <property type="entry name" value="SAP"/>
    <property type="match status" value="1"/>
</dbReference>
<organism evidence="2 3">
    <name type="scientific">Coccidioides posadasii RMSCC 3488</name>
    <dbReference type="NCBI Taxonomy" id="454284"/>
    <lineage>
        <taxon>Eukaryota</taxon>
        <taxon>Fungi</taxon>
        <taxon>Dikarya</taxon>
        <taxon>Ascomycota</taxon>
        <taxon>Pezizomycotina</taxon>
        <taxon>Eurotiomycetes</taxon>
        <taxon>Eurotiomycetidae</taxon>
        <taxon>Onygenales</taxon>
        <taxon>Onygenaceae</taxon>
        <taxon>Coccidioides</taxon>
    </lineage>
</organism>
<dbReference type="SUPFAM" id="SSF68906">
    <property type="entry name" value="SAP domain"/>
    <property type="match status" value="1"/>
</dbReference>
<dbReference type="Pfam" id="PF02037">
    <property type="entry name" value="SAP"/>
    <property type="match status" value="1"/>
</dbReference>
<protein>
    <recommendedName>
        <fullName evidence="1">SAP domain-containing protein</fullName>
    </recommendedName>
</protein>
<dbReference type="Proteomes" id="UP000054567">
    <property type="component" value="Unassembled WGS sequence"/>
</dbReference>
<accession>A0A0J6FVK2</accession>
<dbReference type="AlphaFoldDB" id="A0A0J6FVK2"/>
<reference evidence="2 3" key="1">
    <citation type="submission" date="2007-06" db="EMBL/GenBank/DDBJ databases">
        <title>The Genome Sequence of Coccidioides posadasii RMSCC_3488.</title>
        <authorList>
            <consortium name="Coccidioides Genome Resources Consortium"/>
            <consortium name="The Broad Institute Genome Sequencing Platform"/>
            <person name="Henn M.R."/>
            <person name="Sykes S."/>
            <person name="Young S."/>
            <person name="Jaffe D."/>
            <person name="Berlin A."/>
            <person name="Alvarez P."/>
            <person name="Butler J."/>
            <person name="Gnerre S."/>
            <person name="Grabherr M."/>
            <person name="Mauceli E."/>
            <person name="Brockman W."/>
            <person name="Kodira C."/>
            <person name="Alvarado L."/>
            <person name="Zeng Q."/>
            <person name="Crawford M."/>
            <person name="Antoine C."/>
            <person name="Devon K."/>
            <person name="Galgiani J."/>
            <person name="Orsborn K."/>
            <person name="Lewis M.L."/>
            <person name="Nusbaum C."/>
            <person name="Galagan J."/>
            <person name="Birren B."/>
        </authorList>
    </citation>
    <scope>NUCLEOTIDE SEQUENCE [LARGE SCALE GENOMIC DNA]</scope>
    <source>
        <strain evidence="2 3">RMSCC 3488</strain>
    </source>
</reference>
<proteinExistence type="predicted"/>
<dbReference type="OrthoDB" id="3993201at2759"/>
<sequence>MAAPRSTSLRALRLLSQQNSSAPASTLASMAPFRRFLHITGAYSAQPASGPDVTSIYRARSVADLRAECERRNLRAGGSKAELVDRLANHDFLQTRAFSIAMKRIDGPAFGRSSERQFNTSRGSKAVNDSSPVDFVFMPRNLEAETAATSGFPRMPVPPDAYAHLEAAGASGTLPMKPQIYSIGGASSDGSEPSPMAEVVDNYALEINPYNLTETVNRSRLAASSLDAAKSQESAIGVKGMIKGLWNAMLDDALGPKQNSNTQSR</sequence>
<dbReference type="SMART" id="SM00513">
    <property type="entry name" value="SAP"/>
    <property type="match status" value="1"/>
</dbReference>
<reference evidence="3" key="3">
    <citation type="journal article" date="2010" name="Genome Res.">
        <title>Population genomic sequencing of Coccidioides fungi reveals recent hybridization and transposon control.</title>
        <authorList>
            <person name="Neafsey D.E."/>
            <person name="Barker B.M."/>
            <person name="Sharpton T.J."/>
            <person name="Stajich J.E."/>
            <person name="Park D.J."/>
            <person name="Whiston E."/>
            <person name="Hung C.-Y."/>
            <person name="McMahan C."/>
            <person name="White J."/>
            <person name="Sykes S."/>
            <person name="Heiman D."/>
            <person name="Young S."/>
            <person name="Zeng Q."/>
            <person name="Abouelleil A."/>
            <person name="Aftuck L."/>
            <person name="Bessette D."/>
            <person name="Brown A."/>
            <person name="FitzGerald M."/>
            <person name="Lui A."/>
            <person name="Macdonald J.P."/>
            <person name="Priest M."/>
            <person name="Orbach M.J."/>
            <person name="Galgiani J.N."/>
            <person name="Kirkland T.N."/>
            <person name="Cole G.T."/>
            <person name="Birren B.W."/>
            <person name="Henn M.R."/>
            <person name="Taylor J.W."/>
            <person name="Rounsley S.D."/>
        </authorList>
    </citation>
    <scope>NUCLEOTIDE SEQUENCE [LARGE SCALE GENOMIC DNA]</scope>
    <source>
        <strain evidence="3">RMSCC 3488</strain>
    </source>
</reference>
<evidence type="ECO:0000313" key="2">
    <source>
        <dbReference type="EMBL" id="KMM73480.1"/>
    </source>
</evidence>
<feature type="domain" description="SAP" evidence="1">
    <location>
        <begin position="57"/>
        <end position="91"/>
    </location>
</feature>
<dbReference type="InterPro" id="IPR003034">
    <property type="entry name" value="SAP_dom"/>
</dbReference>
<dbReference type="VEuPathDB" id="FungiDB:CPAG_09769"/>
<gene>
    <name evidence="2" type="ORF">CPAG_09769</name>
</gene>
<evidence type="ECO:0000313" key="3">
    <source>
        <dbReference type="Proteomes" id="UP000054567"/>
    </source>
</evidence>